<evidence type="ECO:0000313" key="2">
    <source>
        <dbReference type="Proteomes" id="UP000095283"/>
    </source>
</evidence>
<proteinExistence type="predicted"/>
<name>A0A1I7XE97_HETBA</name>
<dbReference type="WBParaSite" id="Hba_15662">
    <property type="protein sequence ID" value="Hba_15662"/>
    <property type="gene ID" value="Hba_15662"/>
</dbReference>
<evidence type="ECO:0000256" key="1">
    <source>
        <dbReference type="SAM" id="Coils"/>
    </source>
</evidence>
<protein>
    <submittedName>
        <fullName evidence="3">Spindle and centriole-associated protein 1</fullName>
    </submittedName>
</protein>
<dbReference type="Proteomes" id="UP000095283">
    <property type="component" value="Unplaced"/>
</dbReference>
<dbReference type="AlphaFoldDB" id="A0A1I7XE97"/>
<keyword evidence="2" id="KW-1185">Reference proteome</keyword>
<keyword evidence="1" id="KW-0175">Coiled coil</keyword>
<evidence type="ECO:0000313" key="3">
    <source>
        <dbReference type="WBParaSite" id="Hba_15662"/>
    </source>
</evidence>
<accession>A0A1I7XE97</accession>
<sequence length="115" mass="12929">MDPKASSLISRLDAINETLSLAMEKLEKYNENNNTLTKQYDNLQDRYKDIINKYNCFNNSCLKSPNQPVKINADTSILALKVPLKSSHDETSTAMNQVLHVEMHKSVAKANQSTG</sequence>
<reference evidence="3" key="1">
    <citation type="submission" date="2016-11" db="UniProtKB">
        <authorList>
            <consortium name="WormBaseParasite"/>
        </authorList>
    </citation>
    <scope>IDENTIFICATION</scope>
</reference>
<feature type="coiled-coil region" evidence="1">
    <location>
        <begin position="12"/>
        <end position="53"/>
    </location>
</feature>
<organism evidence="2 3">
    <name type="scientific">Heterorhabditis bacteriophora</name>
    <name type="common">Entomopathogenic nematode worm</name>
    <dbReference type="NCBI Taxonomy" id="37862"/>
    <lineage>
        <taxon>Eukaryota</taxon>
        <taxon>Metazoa</taxon>
        <taxon>Ecdysozoa</taxon>
        <taxon>Nematoda</taxon>
        <taxon>Chromadorea</taxon>
        <taxon>Rhabditida</taxon>
        <taxon>Rhabditina</taxon>
        <taxon>Rhabditomorpha</taxon>
        <taxon>Strongyloidea</taxon>
        <taxon>Heterorhabditidae</taxon>
        <taxon>Heterorhabditis</taxon>
    </lineage>
</organism>